<dbReference type="EMBL" id="RBWE01000001">
    <property type="protein sequence ID" value="RKO67232.1"/>
    <property type="molecule type" value="Genomic_DNA"/>
</dbReference>
<accession>A0A494WY35</accession>
<evidence type="ECO:0000313" key="2">
    <source>
        <dbReference type="Proteomes" id="UP000271256"/>
    </source>
</evidence>
<comment type="caution">
    <text evidence="1">The sequence shown here is derived from an EMBL/GenBank/DDBJ whole genome shotgun (WGS) entry which is preliminary data.</text>
</comment>
<gene>
    <name evidence="1" type="ORF">D7024_09885</name>
</gene>
<organism evidence="1 2">
    <name type="scientific">Desulfofundulus salinus</name>
    <dbReference type="NCBI Taxonomy" id="2419843"/>
    <lineage>
        <taxon>Bacteria</taxon>
        <taxon>Bacillati</taxon>
        <taxon>Bacillota</taxon>
        <taxon>Clostridia</taxon>
        <taxon>Eubacteriales</taxon>
        <taxon>Peptococcaceae</taxon>
        <taxon>Desulfofundulus</taxon>
    </lineage>
</organism>
<name>A0A494WY35_9FIRM</name>
<dbReference type="Proteomes" id="UP000271256">
    <property type="component" value="Unassembled WGS sequence"/>
</dbReference>
<protein>
    <submittedName>
        <fullName evidence="1">Uncharacterized protein</fullName>
    </submittedName>
</protein>
<proteinExistence type="predicted"/>
<reference evidence="1 2" key="1">
    <citation type="submission" date="2018-10" db="EMBL/GenBank/DDBJ databases">
        <authorList>
            <person name="Grouzdev D.S."/>
            <person name="Krutkina M.S."/>
            <person name="Tourova T.P."/>
            <person name="Nazina T.N."/>
        </authorList>
    </citation>
    <scope>NUCLEOTIDE SEQUENCE [LARGE SCALE GENOMIC DNA]</scope>
    <source>
        <strain evidence="1 2">435</strain>
    </source>
</reference>
<keyword evidence="2" id="KW-1185">Reference proteome</keyword>
<sequence length="67" mass="7651">MKKMQVFKPFKQDFGVLKRKCSAYGKVMRGGVLSKNSNSCLVVHIGVNPECPYGKNVWVGKIHNRRR</sequence>
<evidence type="ECO:0000313" key="1">
    <source>
        <dbReference type="EMBL" id="RKO67232.1"/>
    </source>
</evidence>
<dbReference type="AlphaFoldDB" id="A0A494WY35"/>